<proteinExistence type="predicted"/>
<sequence length="571" mass="62136">MTWKAHLALVLALIGHVAATCSGLSDSCSSNPNPQYRSNGFNFHSETCNLKWKYGCVDRGRQKPPPFSLCTSGREAAGLLPVDAYTLAVQNNTYAPDSAQMTLHGLWPGSENGNGAKNQPYGCQNGEEFDEKILDTFGGLLSYFWPTDPKYQNTMQCFILSEWMKHGTCAVIPGKDGTAFRLSQEAYFRTAFVMANEFNANDVLRQQLQDLQPLISVRCVQCAYLATVGWTGTDVAGVPRMSSDCIDQCFECGNHWDTCIPAQLDSTVQLDPINAPLGVSSGSDSDVNLMEFAMPAFMDSKSKSPWEGTWRSFGAEQLGSGKFEFMQNFTDNVQVVTTDSPYPQTCAYEQTGLGELTLRCGGAKPHVEDCLVQRLPDIGGLDAAFLACNHSGQPAPASFYAAMDTPGCGNFLMFRDKVSAAGRSYFPDAAQRNASQPENGTKIESRALLGSWRSLEVSSNHQEGLAQWNFTADGQATLQWPNYPGRGVQRYSVSPTNTSSSSVLLAGANGTAATCRFEFQYQPVYSYAVLDCEAASQQDPLYMRMPHLKTARPGARLKTPAAGLPLKPSAS</sequence>
<protein>
    <submittedName>
        <fullName evidence="1">Uncharacterized protein</fullName>
    </submittedName>
</protein>
<comment type="caution">
    <text evidence="1">The sequence shown here is derived from an EMBL/GenBank/DDBJ whole genome shotgun (WGS) entry which is preliminary data.</text>
</comment>
<gene>
    <name evidence="1" type="ORF">OPT61_g9194</name>
</gene>
<evidence type="ECO:0000313" key="1">
    <source>
        <dbReference type="EMBL" id="KAJ8106959.1"/>
    </source>
</evidence>
<accession>A0ACC2HVH8</accession>
<organism evidence="1 2">
    <name type="scientific">Boeremia exigua</name>
    <dbReference type="NCBI Taxonomy" id="749465"/>
    <lineage>
        <taxon>Eukaryota</taxon>
        <taxon>Fungi</taxon>
        <taxon>Dikarya</taxon>
        <taxon>Ascomycota</taxon>
        <taxon>Pezizomycotina</taxon>
        <taxon>Dothideomycetes</taxon>
        <taxon>Pleosporomycetidae</taxon>
        <taxon>Pleosporales</taxon>
        <taxon>Pleosporineae</taxon>
        <taxon>Didymellaceae</taxon>
        <taxon>Boeremia</taxon>
    </lineage>
</organism>
<evidence type="ECO:0000313" key="2">
    <source>
        <dbReference type="Proteomes" id="UP001153331"/>
    </source>
</evidence>
<name>A0ACC2HVH8_9PLEO</name>
<dbReference type="Proteomes" id="UP001153331">
    <property type="component" value="Unassembled WGS sequence"/>
</dbReference>
<reference evidence="1" key="1">
    <citation type="submission" date="2022-11" db="EMBL/GenBank/DDBJ databases">
        <title>Genome Sequence of Boeremia exigua.</title>
        <authorList>
            <person name="Buettner E."/>
        </authorList>
    </citation>
    <scope>NUCLEOTIDE SEQUENCE</scope>
    <source>
        <strain evidence="1">CU02</strain>
    </source>
</reference>
<dbReference type="EMBL" id="JAPHNI010001037">
    <property type="protein sequence ID" value="KAJ8106959.1"/>
    <property type="molecule type" value="Genomic_DNA"/>
</dbReference>
<keyword evidence="2" id="KW-1185">Reference proteome</keyword>